<evidence type="ECO:0000313" key="7">
    <source>
        <dbReference type="Proteomes" id="UP000663828"/>
    </source>
</evidence>
<dbReference type="Proteomes" id="UP000663852">
    <property type="component" value="Unassembled WGS sequence"/>
</dbReference>
<dbReference type="EMBL" id="CAJNOR010013918">
    <property type="protein sequence ID" value="CAF1675836.1"/>
    <property type="molecule type" value="Genomic_DNA"/>
</dbReference>
<dbReference type="OrthoDB" id="5592979at2759"/>
<comment type="caution">
    <text evidence="5">The sequence shown here is derived from an EMBL/GenBank/DDBJ whole genome shotgun (WGS) entry which is preliminary data.</text>
</comment>
<evidence type="ECO:0000313" key="8">
    <source>
        <dbReference type="Proteomes" id="UP000663852"/>
    </source>
</evidence>
<name>A0A815GFG9_ADIRI</name>
<dbReference type="GO" id="GO:0006900">
    <property type="term" value="P:vesicle budding from membrane"/>
    <property type="evidence" value="ECO:0007669"/>
    <property type="project" value="TreeGrafter"/>
</dbReference>
<proteinExistence type="inferred from homology"/>
<dbReference type="Gene3D" id="6.10.250.1710">
    <property type="match status" value="1"/>
</dbReference>
<dbReference type="AlphaFoldDB" id="A0A815GFG9"/>
<evidence type="ECO:0000256" key="3">
    <source>
        <dbReference type="ARBA" id="ARBA00022753"/>
    </source>
</evidence>
<dbReference type="Proteomes" id="UP000663828">
    <property type="component" value="Unassembled WGS sequence"/>
</dbReference>
<dbReference type="InterPro" id="IPR005024">
    <property type="entry name" value="Snf7_fam"/>
</dbReference>
<dbReference type="Pfam" id="PF03357">
    <property type="entry name" value="Snf7"/>
    <property type="match status" value="1"/>
</dbReference>
<dbReference type="EMBL" id="CAJNOJ010000251">
    <property type="protein sequence ID" value="CAF1337904.1"/>
    <property type="molecule type" value="Genomic_DNA"/>
</dbReference>
<dbReference type="GO" id="GO:0032511">
    <property type="term" value="P:late endosome to vacuole transport via multivesicular body sorting pathway"/>
    <property type="evidence" value="ECO:0007669"/>
    <property type="project" value="TreeGrafter"/>
</dbReference>
<dbReference type="GO" id="GO:0009898">
    <property type="term" value="C:cytoplasmic side of plasma membrane"/>
    <property type="evidence" value="ECO:0007669"/>
    <property type="project" value="TreeGrafter"/>
</dbReference>
<dbReference type="GO" id="GO:0000815">
    <property type="term" value="C:ESCRT III complex"/>
    <property type="evidence" value="ECO:0007669"/>
    <property type="project" value="TreeGrafter"/>
</dbReference>
<dbReference type="GO" id="GO:0005771">
    <property type="term" value="C:multivesicular body"/>
    <property type="evidence" value="ECO:0007669"/>
    <property type="project" value="TreeGrafter"/>
</dbReference>
<accession>A0A815GFG9</accession>
<feature type="region of interest" description="Disordered" evidence="4">
    <location>
        <begin position="191"/>
        <end position="224"/>
    </location>
</feature>
<gene>
    <name evidence="5" type="ORF">EDS130_LOCUS32565</name>
    <name evidence="6" type="ORF">XAT740_LOCUS59579</name>
</gene>
<reference evidence="5" key="1">
    <citation type="submission" date="2021-02" db="EMBL/GenBank/DDBJ databases">
        <authorList>
            <person name="Nowell W R."/>
        </authorList>
    </citation>
    <scope>NUCLEOTIDE SEQUENCE</scope>
</reference>
<evidence type="ECO:0000256" key="2">
    <source>
        <dbReference type="ARBA" id="ARBA00006190"/>
    </source>
</evidence>
<evidence type="ECO:0000313" key="5">
    <source>
        <dbReference type="EMBL" id="CAF1337904.1"/>
    </source>
</evidence>
<comment type="subcellular location">
    <subcellularLocation>
        <location evidence="1">Endosome</location>
    </subcellularLocation>
</comment>
<organism evidence="5 8">
    <name type="scientific">Adineta ricciae</name>
    <name type="common">Rotifer</name>
    <dbReference type="NCBI Taxonomy" id="249248"/>
    <lineage>
        <taxon>Eukaryota</taxon>
        <taxon>Metazoa</taxon>
        <taxon>Spiralia</taxon>
        <taxon>Gnathifera</taxon>
        <taxon>Rotifera</taxon>
        <taxon>Eurotatoria</taxon>
        <taxon>Bdelloidea</taxon>
        <taxon>Adinetida</taxon>
        <taxon>Adinetidae</taxon>
        <taxon>Adineta</taxon>
    </lineage>
</organism>
<evidence type="ECO:0000256" key="4">
    <source>
        <dbReference type="SAM" id="MobiDB-lite"/>
    </source>
</evidence>
<protein>
    <submittedName>
        <fullName evidence="5">Uncharacterized protein</fullName>
    </submittedName>
</protein>
<keyword evidence="7" id="KW-1185">Reference proteome</keyword>
<dbReference type="Gene3D" id="1.10.287.1060">
    <property type="entry name" value="ESAT-6-like"/>
    <property type="match status" value="1"/>
</dbReference>
<sequence>MSSNKGSALSRMFGGSSKGGKVKTAQTPQEAIQQLRDVEDVLNKKVEHLEARINEETGIARRDARTNKRNALNALKRKKRLEKTLQQIDGTLTTLEYQREALQNAAMNGQAFTALQSATSALKNVHKELDVDSVQDIMDELAEQHELSNEIANAISSPVGFGADIDERELEDELAQLEQEALAEQMTKVNLPSVPAHPLPTYAQPAAPSKAKNDQLAELEKWAS</sequence>
<evidence type="ECO:0000256" key="1">
    <source>
        <dbReference type="ARBA" id="ARBA00004177"/>
    </source>
</evidence>
<comment type="similarity">
    <text evidence="2">Belongs to the SNF7 family.</text>
</comment>
<evidence type="ECO:0000313" key="6">
    <source>
        <dbReference type="EMBL" id="CAF1675836.1"/>
    </source>
</evidence>
<feature type="region of interest" description="Disordered" evidence="4">
    <location>
        <begin position="1"/>
        <end position="30"/>
    </location>
</feature>
<feature type="compositionally biased region" description="Basic and acidic residues" evidence="4">
    <location>
        <begin position="211"/>
        <end position="224"/>
    </location>
</feature>
<keyword evidence="3" id="KW-0967">Endosome</keyword>
<dbReference type="PANTHER" id="PTHR22761">
    <property type="entry name" value="CHARGED MULTIVESICULAR BODY PROTEIN"/>
    <property type="match status" value="1"/>
</dbReference>
<dbReference type="PANTHER" id="PTHR22761:SF10">
    <property type="entry name" value="GH13992P"/>
    <property type="match status" value="1"/>
</dbReference>